<feature type="non-terminal residue" evidence="2">
    <location>
        <position position="158"/>
    </location>
</feature>
<reference evidence="2 3" key="1">
    <citation type="submission" date="2018-11" db="EMBL/GenBank/DDBJ databases">
        <authorList>
            <consortium name="Pathogen Informatics"/>
        </authorList>
    </citation>
    <scope>NUCLEOTIDE SEQUENCE [LARGE SCALE GENOMIC DNA]</scope>
</reference>
<protein>
    <recommendedName>
        <fullName evidence="1">Helix-turn-helix domain-containing protein</fullName>
    </recommendedName>
</protein>
<evidence type="ECO:0000259" key="1">
    <source>
        <dbReference type="Pfam" id="PF26215"/>
    </source>
</evidence>
<proteinExistence type="predicted"/>
<dbReference type="PANTHER" id="PTHR21301">
    <property type="entry name" value="REVERSE TRANSCRIPTASE"/>
    <property type="match status" value="1"/>
</dbReference>
<dbReference type="PANTHER" id="PTHR21301:SF11">
    <property type="entry name" value="GIY-YIG DOMAIN-CONTAINING PROTEIN"/>
    <property type="match status" value="1"/>
</dbReference>
<gene>
    <name evidence="2" type="ORF">DILT_LOCUS1786</name>
</gene>
<evidence type="ECO:0000313" key="2">
    <source>
        <dbReference type="EMBL" id="VDK50381.1"/>
    </source>
</evidence>
<dbReference type="Proteomes" id="UP000281553">
    <property type="component" value="Unassembled WGS sequence"/>
</dbReference>
<dbReference type="InterPro" id="IPR058912">
    <property type="entry name" value="HTH_animal"/>
</dbReference>
<dbReference type="EMBL" id="UYRU01014640">
    <property type="protein sequence ID" value="VDK50381.1"/>
    <property type="molecule type" value="Genomic_DNA"/>
</dbReference>
<name>A0A3P6S6R1_DIBLA</name>
<feature type="domain" description="Helix-turn-helix" evidence="1">
    <location>
        <begin position="117"/>
        <end position="158"/>
    </location>
</feature>
<sequence>MFIGLTFRHPSLFSSIPQDLAIETVELLLRNKYGETENRPGHAQILQLLKFCLRTRSCNDWSRYFSKKRLKSASPDIQFTMEEEENNQLAFLDVLVCRKDYGGLKTKVFRKATNTMQVVNNNSNHPISHKRSCVKTLSLRVETHCSEEENKVTEVEYL</sequence>
<dbReference type="OrthoDB" id="6259957at2759"/>
<keyword evidence="3" id="KW-1185">Reference proteome</keyword>
<evidence type="ECO:0000313" key="3">
    <source>
        <dbReference type="Proteomes" id="UP000281553"/>
    </source>
</evidence>
<accession>A0A3P6S6R1</accession>
<dbReference type="Pfam" id="PF26215">
    <property type="entry name" value="HTH_animal"/>
    <property type="match status" value="1"/>
</dbReference>
<dbReference type="AlphaFoldDB" id="A0A3P6S6R1"/>
<organism evidence="2 3">
    <name type="scientific">Dibothriocephalus latus</name>
    <name type="common">Fish tapeworm</name>
    <name type="synonym">Diphyllobothrium latum</name>
    <dbReference type="NCBI Taxonomy" id="60516"/>
    <lineage>
        <taxon>Eukaryota</taxon>
        <taxon>Metazoa</taxon>
        <taxon>Spiralia</taxon>
        <taxon>Lophotrochozoa</taxon>
        <taxon>Platyhelminthes</taxon>
        <taxon>Cestoda</taxon>
        <taxon>Eucestoda</taxon>
        <taxon>Diphyllobothriidea</taxon>
        <taxon>Diphyllobothriidae</taxon>
        <taxon>Dibothriocephalus</taxon>
    </lineage>
</organism>